<accession>A0A9W6ZXM4</accession>
<dbReference type="GO" id="GO:0005737">
    <property type="term" value="C:cytoplasm"/>
    <property type="evidence" value="ECO:0007669"/>
    <property type="project" value="UniProtKB-ARBA"/>
</dbReference>
<dbReference type="GO" id="GO:0061630">
    <property type="term" value="F:ubiquitin protein ligase activity"/>
    <property type="evidence" value="ECO:0007669"/>
    <property type="project" value="UniProtKB-EC"/>
</dbReference>
<keyword evidence="13 17" id="KW-0472">Membrane</keyword>
<evidence type="ECO:0000256" key="15">
    <source>
        <dbReference type="SAM" id="Coils"/>
    </source>
</evidence>
<dbReference type="InterPro" id="IPR044066">
    <property type="entry name" value="TRIAD_supradom"/>
</dbReference>
<dbReference type="Gene3D" id="3.30.40.10">
    <property type="entry name" value="Zinc/RING finger domain, C3HC4 (zinc finger)"/>
    <property type="match status" value="1"/>
</dbReference>
<dbReference type="EC" id="2.3.2.31" evidence="4"/>
<dbReference type="PROSITE" id="PS50089">
    <property type="entry name" value="ZF_RING_2"/>
    <property type="match status" value="1"/>
</dbReference>
<reference evidence="21" key="1">
    <citation type="journal article" date="2023" name="Commun. Biol.">
        <title>Genome analysis of Parmales, the sister group of diatoms, reveals the evolutionary specialization of diatoms from phago-mixotrophs to photoautotrophs.</title>
        <authorList>
            <person name="Ban H."/>
            <person name="Sato S."/>
            <person name="Yoshikawa S."/>
            <person name="Yamada K."/>
            <person name="Nakamura Y."/>
            <person name="Ichinomiya M."/>
            <person name="Sato N."/>
            <person name="Blanc-Mathieu R."/>
            <person name="Endo H."/>
            <person name="Kuwata A."/>
            <person name="Ogata H."/>
        </authorList>
    </citation>
    <scope>NUCLEOTIDE SEQUENCE [LARGE SCALE GENOMIC DNA]</scope>
    <source>
        <strain evidence="21">NIES 3700</strain>
    </source>
</reference>
<evidence type="ECO:0000313" key="21">
    <source>
        <dbReference type="Proteomes" id="UP001165122"/>
    </source>
</evidence>
<evidence type="ECO:0000256" key="14">
    <source>
        <dbReference type="PROSITE-ProRule" id="PRU00175"/>
    </source>
</evidence>
<keyword evidence="7" id="KW-0479">Metal-binding</keyword>
<dbReference type="PANTHER" id="PTHR11685">
    <property type="entry name" value="RBR FAMILY RING FINGER AND IBR DOMAIN-CONTAINING"/>
    <property type="match status" value="1"/>
</dbReference>
<feature type="region of interest" description="Disordered" evidence="16">
    <location>
        <begin position="1"/>
        <end position="41"/>
    </location>
</feature>
<dbReference type="Proteomes" id="UP001165122">
    <property type="component" value="Unassembled WGS sequence"/>
</dbReference>
<feature type="coiled-coil region" evidence="15">
    <location>
        <begin position="523"/>
        <end position="550"/>
    </location>
</feature>
<keyword evidence="8" id="KW-0677">Repeat</keyword>
<sequence length="771" mass="85564">MLSVAQPTPALPSPPEISTSSTRDRPGILKRDISEGSNDSVAPMLMPDLRRAVSWDNVVSSFGQALRSEGRGVDGGAMSPQKAFGAFIEDRLTGQKTQLEKRITHGRGLYAVGVLRPRDIHRLHSAIDNQSRGNMRSSHIQTTGRSISDLIDPVHVTRYLGDWKGTASLEEMMRAKALLRSHRRGTEPTLTLMQTRQRQQQQQQQQEPPPQKVTVGELMERCKGNVSSEDALDQKPPAKEYLAKEEDEVELVSCFICMDDYKPASIFTISQCGHKFCNNCMSTYVVSKINSNMVGPRDMVCPDPYCKEGERSLTEDDVRSILSTQSWRFRNYLKLRNRQMIDSNPNMKWCIECSDGVVALQPKTWKWSVPCSTENCSAKCCPRCALPSHPFTTCSRAMQRHTGMYLTSNDCKRCPSCNSMIDKDGGCNHMTCSMCRHQFCWLCRGNWNGGCKNKLCRPNDWLNRKLGCAAPVLKPVVVVVGAPVGVGLGAVAVGVGIGCAAIAGSLAVPYFLLIKFPFEWHRKRRKRREIAEVRRRINQVTDRYNRSQTAQNGIGLTFVGASQEFKDWVALELPGRYVERPEMREGDDVVPEEDGIADTFVAWRDFAINICFRDATTTAPRVADFATDVTPRADVDRRGEHKPHFVYMMHNVFSSAQDAQGSGLAVQLGTWRGARTNRGVVPRSLAVMDYRTEIHLLNARGAGLAGGAMPSGDILGAGGLTHAQIFELAEVHIMEQLGYIGREESLTMAAQCVENGSREERIVAGAGNALM</sequence>
<evidence type="ECO:0000256" key="3">
    <source>
        <dbReference type="ARBA" id="ARBA00004906"/>
    </source>
</evidence>
<evidence type="ECO:0000256" key="2">
    <source>
        <dbReference type="ARBA" id="ARBA00004167"/>
    </source>
</evidence>
<dbReference type="AlphaFoldDB" id="A0A9W6ZXM4"/>
<evidence type="ECO:0000259" key="19">
    <source>
        <dbReference type="PROSITE" id="PS51873"/>
    </source>
</evidence>
<dbReference type="Pfam" id="PF00097">
    <property type="entry name" value="zf-C3HC4"/>
    <property type="match status" value="1"/>
</dbReference>
<keyword evidence="11" id="KW-0862">Zinc</keyword>
<evidence type="ECO:0000256" key="12">
    <source>
        <dbReference type="ARBA" id="ARBA00022989"/>
    </source>
</evidence>
<dbReference type="SMART" id="SM00184">
    <property type="entry name" value="RING"/>
    <property type="match status" value="2"/>
</dbReference>
<evidence type="ECO:0000256" key="13">
    <source>
        <dbReference type="ARBA" id="ARBA00023136"/>
    </source>
</evidence>
<comment type="catalytic activity">
    <reaction evidence="1">
        <text>[E2 ubiquitin-conjugating enzyme]-S-ubiquitinyl-L-cysteine + [acceptor protein]-L-lysine = [E2 ubiquitin-conjugating enzyme]-L-cysteine + [acceptor protein]-N(6)-ubiquitinyl-L-lysine.</text>
        <dbReference type="EC" id="2.3.2.31"/>
    </reaction>
</comment>
<dbReference type="PROSITE" id="PS51873">
    <property type="entry name" value="TRIAD"/>
    <property type="match status" value="1"/>
</dbReference>
<gene>
    <name evidence="20" type="ORF">TrLO_g806</name>
</gene>
<evidence type="ECO:0000256" key="11">
    <source>
        <dbReference type="ARBA" id="ARBA00022833"/>
    </source>
</evidence>
<comment type="pathway">
    <text evidence="3">Protein modification; protein ubiquitination.</text>
</comment>
<dbReference type="SUPFAM" id="SSF57850">
    <property type="entry name" value="RING/U-box"/>
    <property type="match status" value="2"/>
</dbReference>
<dbReference type="InterPro" id="IPR018957">
    <property type="entry name" value="Znf_C3HC4_RING-type"/>
</dbReference>
<dbReference type="InterPro" id="IPR002867">
    <property type="entry name" value="IBR_dom"/>
</dbReference>
<dbReference type="Gene3D" id="1.20.120.1750">
    <property type="match status" value="1"/>
</dbReference>
<dbReference type="Pfam" id="PF01485">
    <property type="entry name" value="IBR"/>
    <property type="match status" value="1"/>
</dbReference>
<evidence type="ECO:0000256" key="16">
    <source>
        <dbReference type="SAM" id="MobiDB-lite"/>
    </source>
</evidence>
<dbReference type="SMART" id="SM00647">
    <property type="entry name" value="IBR"/>
    <property type="match status" value="2"/>
</dbReference>
<evidence type="ECO:0000256" key="4">
    <source>
        <dbReference type="ARBA" id="ARBA00012251"/>
    </source>
</evidence>
<keyword evidence="10" id="KW-0833">Ubl conjugation pathway</keyword>
<keyword evidence="15" id="KW-0175">Coiled coil</keyword>
<evidence type="ECO:0000256" key="1">
    <source>
        <dbReference type="ARBA" id="ARBA00001798"/>
    </source>
</evidence>
<feature type="compositionally biased region" description="Basic and acidic residues" evidence="16">
    <location>
        <begin position="22"/>
        <end position="34"/>
    </location>
</feature>
<dbReference type="CDD" id="cd20336">
    <property type="entry name" value="Rcat_RBR"/>
    <property type="match status" value="1"/>
</dbReference>
<feature type="region of interest" description="Disordered" evidence="16">
    <location>
        <begin position="193"/>
        <end position="212"/>
    </location>
</feature>
<evidence type="ECO:0000313" key="20">
    <source>
        <dbReference type="EMBL" id="GMH58988.1"/>
    </source>
</evidence>
<dbReference type="InterPro" id="IPR001841">
    <property type="entry name" value="Znf_RING"/>
</dbReference>
<dbReference type="InterPro" id="IPR017907">
    <property type="entry name" value="Znf_RING_CS"/>
</dbReference>
<dbReference type="GO" id="GO:0008270">
    <property type="term" value="F:zinc ion binding"/>
    <property type="evidence" value="ECO:0007669"/>
    <property type="project" value="UniProtKB-KW"/>
</dbReference>
<feature type="domain" description="RING-type" evidence="18">
    <location>
        <begin position="254"/>
        <end position="302"/>
    </location>
</feature>
<dbReference type="GO" id="GO:0031090">
    <property type="term" value="C:organelle membrane"/>
    <property type="evidence" value="ECO:0007669"/>
    <property type="project" value="UniProtKB-ARBA"/>
</dbReference>
<dbReference type="PROSITE" id="PS00518">
    <property type="entry name" value="ZF_RING_1"/>
    <property type="match status" value="1"/>
</dbReference>
<keyword evidence="6 17" id="KW-0812">Transmembrane</keyword>
<dbReference type="InterPro" id="IPR031127">
    <property type="entry name" value="E3_UB_ligase_RBR"/>
</dbReference>
<evidence type="ECO:0000256" key="10">
    <source>
        <dbReference type="ARBA" id="ARBA00022786"/>
    </source>
</evidence>
<comment type="caution">
    <text evidence="20">The sequence shown here is derived from an EMBL/GenBank/DDBJ whole genome shotgun (WGS) entry which is preliminary data.</text>
</comment>
<evidence type="ECO:0000256" key="17">
    <source>
        <dbReference type="SAM" id="Phobius"/>
    </source>
</evidence>
<proteinExistence type="predicted"/>
<evidence type="ECO:0000256" key="8">
    <source>
        <dbReference type="ARBA" id="ARBA00022737"/>
    </source>
</evidence>
<feature type="transmembrane region" description="Helical" evidence="17">
    <location>
        <begin position="488"/>
        <end position="518"/>
    </location>
</feature>
<dbReference type="EMBL" id="BRXW01000483">
    <property type="protein sequence ID" value="GMH58988.1"/>
    <property type="molecule type" value="Genomic_DNA"/>
</dbReference>
<name>A0A9W6ZXM4_9STRA</name>
<protein>
    <recommendedName>
        <fullName evidence="4">RBR-type E3 ubiquitin transferase</fullName>
        <ecNumber evidence="4">2.3.2.31</ecNumber>
    </recommendedName>
</protein>
<evidence type="ECO:0000259" key="18">
    <source>
        <dbReference type="PROSITE" id="PS50089"/>
    </source>
</evidence>
<evidence type="ECO:0000256" key="9">
    <source>
        <dbReference type="ARBA" id="ARBA00022771"/>
    </source>
</evidence>
<dbReference type="Pfam" id="PF22191">
    <property type="entry name" value="IBR_1"/>
    <property type="match status" value="1"/>
</dbReference>
<dbReference type="InterPro" id="IPR013083">
    <property type="entry name" value="Znf_RING/FYVE/PHD"/>
</dbReference>
<keyword evidence="5" id="KW-0808">Transferase</keyword>
<feature type="compositionally biased region" description="Low complexity" evidence="16">
    <location>
        <begin position="194"/>
        <end position="206"/>
    </location>
</feature>
<evidence type="ECO:0000256" key="5">
    <source>
        <dbReference type="ARBA" id="ARBA00022679"/>
    </source>
</evidence>
<evidence type="ECO:0000256" key="6">
    <source>
        <dbReference type="ARBA" id="ARBA00022692"/>
    </source>
</evidence>
<organism evidence="20 21">
    <name type="scientific">Triparma laevis f. longispina</name>
    <dbReference type="NCBI Taxonomy" id="1714387"/>
    <lineage>
        <taxon>Eukaryota</taxon>
        <taxon>Sar</taxon>
        <taxon>Stramenopiles</taxon>
        <taxon>Ochrophyta</taxon>
        <taxon>Bolidophyceae</taxon>
        <taxon>Parmales</taxon>
        <taxon>Triparmaceae</taxon>
        <taxon>Triparma</taxon>
    </lineage>
</organism>
<keyword evidence="12 17" id="KW-1133">Transmembrane helix</keyword>
<dbReference type="FunFam" id="3.30.40.10:FF:000051">
    <property type="entry name" value="RBR-type E3 ubiquitin transferase"/>
    <property type="match status" value="1"/>
</dbReference>
<evidence type="ECO:0000256" key="7">
    <source>
        <dbReference type="ARBA" id="ARBA00022723"/>
    </source>
</evidence>
<dbReference type="OrthoDB" id="10009520at2759"/>
<keyword evidence="9 14" id="KW-0863">Zinc-finger</keyword>
<comment type="subcellular location">
    <subcellularLocation>
        <location evidence="2">Membrane</location>
        <topology evidence="2">Single-pass membrane protein</topology>
    </subcellularLocation>
</comment>
<keyword evidence="21" id="KW-1185">Reference proteome</keyword>
<feature type="domain" description="RING-type" evidence="19">
    <location>
        <begin position="250"/>
        <end position="462"/>
    </location>
</feature>
<dbReference type="GO" id="GO:0016567">
    <property type="term" value="P:protein ubiquitination"/>
    <property type="evidence" value="ECO:0007669"/>
    <property type="project" value="InterPro"/>
</dbReference>